<feature type="compositionally biased region" description="Low complexity" evidence="15">
    <location>
        <begin position="198"/>
        <end position="214"/>
    </location>
</feature>
<evidence type="ECO:0000313" key="19">
    <source>
        <dbReference type="EMBL" id="RXM37003.1"/>
    </source>
</evidence>
<dbReference type="Gene3D" id="1.20.1070.10">
    <property type="entry name" value="Rhodopsin 7-helix transmembrane proteins"/>
    <property type="match status" value="2"/>
</dbReference>
<dbReference type="PRINTS" id="PR00452">
    <property type="entry name" value="SH3DOMAIN"/>
</dbReference>
<dbReference type="FunFam" id="2.30.30.40:FF:000072">
    <property type="entry name" value="Unconventional Myosin IB"/>
    <property type="match status" value="2"/>
</dbReference>
<evidence type="ECO:0000256" key="4">
    <source>
        <dbReference type="ARBA" id="ARBA00022606"/>
    </source>
</evidence>
<dbReference type="Pfam" id="PF00001">
    <property type="entry name" value="7tm_1"/>
    <property type="match status" value="1"/>
</dbReference>
<evidence type="ECO:0000256" key="12">
    <source>
        <dbReference type="ARBA" id="ARBA00040640"/>
    </source>
</evidence>
<evidence type="ECO:0000256" key="13">
    <source>
        <dbReference type="PROSITE-ProRule" id="PRU00192"/>
    </source>
</evidence>
<dbReference type="CDD" id="cd12054">
    <property type="entry name" value="SH3_CD2AP_2"/>
    <property type="match status" value="1"/>
</dbReference>
<keyword evidence="6" id="KW-0681">Retinal protein</keyword>
<feature type="domain" description="G-protein coupled receptors family 1 profile" evidence="18">
    <location>
        <begin position="781"/>
        <end position="888"/>
    </location>
</feature>
<evidence type="ECO:0000256" key="14">
    <source>
        <dbReference type="SAM" id="Coils"/>
    </source>
</evidence>
<dbReference type="Pfam" id="PF00018">
    <property type="entry name" value="SH3_1"/>
    <property type="match status" value="2"/>
</dbReference>
<feature type="compositionally biased region" description="Pro residues" evidence="15">
    <location>
        <begin position="419"/>
        <end position="431"/>
    </location>
</feature>
<evidence type="ECO:0000256" key="5">
    <source>
        <dbReference type="ARBA" id="ARBA00022692"/>
    </source>
</evidence>
<dbReference type="InterPro" id="IPR000276">
    <property type="entry name" value="GPCR_Rhodpsn"/>
</dbReference>
<feature type="region of interest" description="Disordered" evidence="15">
    <location>
        <begin position="246"/>
        <end position="270"/>
    </location>
</feature>
<dbReference type="InterPro" id="IPR050384">
    <property type="entry name" value="Endophilin_SH3RF"/>
</dbReference>
<dbReference type="Pfam" id="PF14604">
    <property type="entry name" value="SH3_9"/>
    <property type="match status" value="1"/>
</dbReference>
<feature type="transmembrane region" description="Helical" evidence="16">
    <location>
        <begin position="747"/>
        <end position="770"/>
    </location>
</feature>
<comment type="subcellular location">
    <subcellularLocation>
        <location evidence="1">Membrane</location>
    </subcellularLocation>
</comment>
<feature type="domain" description="SH3" evidence="17">
    <location>
        <begin position="11"/>
        <end position="71"/>
    </location>
</feature>
<dbReference type="SUPFAM" id="SSF50044">
    <property type="entry name" value="SH3-domain"/>
    <property type="match status" value="3"/>
</dbReference>
<dbReference type="InterPro" id="IPR017452">
    <property type="entry name" value="GPCR_Rhodpsn_7TM"/>
</dbReference>
<dbReference type="Proteomes" id="UP000289886">
    <property type="component" value="Unassembled WGS sequence"/>
</dbReference>
<feature type="compositionally biased region" description="Polar residues" evidence="15">
    <location>
        <begin position="566"/>
        <end position="577"/>
    </location>
</feature>
<feature type="domain" description="SH3" evidence="17">
    <location>
        <begin position="119"/>
        <end position="178"/>
    </location>
</feature>
<gene>
    <name evidence="19" type="ORF">EOD39_11303</name>
</gene>
<dbReference type="InterPro" id="IPR036028">
    <property type="entry name" value="SH3-like_dom_sf"/>
</dbReference>
<evidence type="ECO:0000256" key="3">
    <source>
        <dbReference type="ARBA" id="ARBA00022543"/>
    </source>
</evidence>
<evidence type="ECO:0000256" key="10">
    <source>
        <dbReference type="ARBA" id="ARBA00023136"/>
    </source>
</evidence>
<evidence type="ECO:0000256" key="1">
    <source>
        <dbReference type="ARBA" id="ARBA00004370"/>
    </source>
</evidence>
<feature type="region of interest" description="Disordered" evidence="15">
    <location>
        <begin position="179"/>
        <end position="219"/>
    </location>
</feature>
<evidence type="ECO:0000256" key="9">
    <source>
        <dbReference type="ARBA" id="ARBA00023043"/>
    </source>
</evidence>
<keyword evidence="7 16" id="KW-1133">Transmembrane helix</keyword>
<dbReference type="GO" id="GO:0009881">
    <property type="term" value="F:photoreceptor activity"/>
    <property type="evidence" value="ECO:0007669"/>
    <property type="project" value="UniProtKB-KW"/>
</dbReference>
<comment type="caution">
    <text evidence="19">The sequence shown here is derived from an EMBL/GenBank/DDBJ whole genome shotgun (WGS) entry which is preliminary data.</text>
</comment>
<dbReference type="SMART" id="SM00326">
    <property type="entry name" value="SH3"/>
    <property type="match status" value="3"/>
</dbReference>
<feature type="coiled-coil region" evidence="14">
    <location>
        <begin position="602"/>
        <end position="640"/>
    </location>
</feature>
<evidence type="ECO:0000256" key="2">
    <source>
        <dbReference type="ARBA" id="ARBA00022443"/>
    </source>
</evidence>
<dbReference type="PANTHER" id="PTHR14167:SF23">
    <property type="entry name" value="CD2-ASSOCIATED PROTEIN"/>
    <property type="match status" value="1"/>
</dbReference>
<evidence type="ECO:0000256" key="11">
    <source>
        <dbReference type="ARBA" id="ARBA00037432"/>
    </source>
</evidence>
<keyword evidence="9" id="KW-0040">ANK repeat</keyword>
<evidence type="ECO:0000259" key="18">
    <source>
        <dbReference type="PROSITE" id="PS50262"/>
    </source>
</evidence>
<evidence type="ECO:0000313" key="20">
    <source>
        <dbReference type="Proteomes" id="UP000289886"/>
    </source>
</evidence>
<feature type="compositionally biased region" description="Acidic residues" evidence="15">
    <location>
        <begin position="179"/>
        <end position="192"/>
    </location>
</feature>
<evidence type="ECO:0000259" key="17">
    <source>
        <dbReference type="PROSITE" id="PS50002"/>
    </source>
</evidence>
<dbReference type="InterPro" id="IPR035776">
    <property type="entry name" value="CD2AP_SH_2"/>
</dbReference>
<dbReference type="GO" id="GO:0007602">
    <property type="term" value="P:phototransduction"/>
    <property type="evidence" value="ECO:0007669"/>
    <property type="project" value="UniProtKB-KW"/>
</dbReference>
<name>A0A444UPA6_ACIRT</name>
<dbReference type="AlphaFoldDB" id="A0A444UPA6"/>
<evidence type="ECO:0000256" key="15">
    <source>
        <dbReference type="SAM" id="MobiDB-lite"/>
    </source>
</evidence>
<dbReference type="PROSITE" id="PS50262">
    <property type="entry name" value="G_PROTEIN_RECEP_F1_2"/>
    <property type="match status" value="1"/>
</dbReference>
<organism evidence="19 20">
    <name type="scientific">Acipenser ruthenus</name>
    <name type="common">Sterlet sturgeon</name>
    <dbReference type="NCBI Taxonomy" id="7906"/>
    <lineage>
        <taxon>Eukaryota</taxon>
        <taxon>Metazoa</taxon>
        <taxon>Chordata</taxon>
        <taxon>Craniata</taxon>
        <taxon>Vertebrata</taxon>
        <taxon>Euteleostomi</taxon>
        <taxon>Actinopterygii</taxon>
        <taxon>Chondrostei</taxon>
        <taxon>Acipenseriformes</taxon>
        <taxon>Acipenseridae</taxon>
        <taxon>Acipenser</taxon>
    </lineage>
</organism>
<dbReference type="GO" id="GO:0007015">
    <property type="term" value="P:actin filament organization"/>
    <property type="evidence" value="ECO:0007669"/>
    <property type="project" value="TreeGrafter"/>
</dbReference>
<dbReference type="EMBL" id="SCEB01214142">
    <property type="protein sequence ID" value="RXM37003.1"/>
    <property type="molecule type" value="Genomic_DNA"/>
</dbReference>
<feature type="compositionally biased region" description="Basic and acidic residues" evidence="15">
    <location>
        <begin position="364"/>
        <end position="373"/>
    </location>
</feature>
<feature type="compositionally biased region" description="Polar residues" evidence="15">
    <location>
        <begin position="506"/>
        <end position="521"/>
    </location>
</feature>
<keyword evidence="5 16" id="KW-0812">Transmembrane</keyword>
<dbReference type="InterPro" id="IPR027430">
    <property type="entry name" value="Retinal_BS"/>
</dbReference>
<dbReference type="GO" id="GO:0016477">
    <property type="term" value="P:cell migration"/>
    <property type="evidence" value="ECO:0007669"/>
    <property type="project" value="TreeGrafter"/>
</dbReference>
<dbReference type="PROSITE" id="PS00238">
    <property type="entry name" value="OPSIN"/>
    <property type="match status" value="1"/>
</dbReference>
<dbReference type="InterPro" id="IPR035775">
    <property type="entry name" value="CD2AP_SH3_1"/>
</dbReference>
<dbReference type="SUPFAM" id="SSF81321">
    <property type="entry name" value="Family A G protein-coupled receptor-like"/>
    <property type="match status" value="1"/>
</dbReference>
<feature type="domain" description="SH3" evidence="17">
    <location>
        <begin position="287"/>
        <end position="348"/>
    </location>
</feature>
<dbReference type="InterPro" id="IPR035777">
    <property type="entry name" value="CD2AP_SH3_3"/>
</dbReference>
<keyword evidence="3" id="KW-0675">Receptor</keyword>
<feature type="transmembrane region" description="Helical" evidence="16">
    <location>
        <begin position="835"/>
        <end position="859"/>
    </location>
</feature>
<feature type="region of interest" description="Disordered" evidence="15">
    <location>
        <begin position="560"/>
        <end position="599"/>
    </location>
</feature>
<keyword evidence="14" id="KW-0175">Coiled coil</keyword>
<feature type="region of interest" description="Disordered" evidence="15">
    <location>
        <begin position="353"/>
        <end position="539"/>
    </location>
</feature>
<keyword evidence="3" id="KW-0600">Photoreceptor protein</keyword>
<keyword evidence="8" id="KW-0157">Chromophore</keyword>
<feature type="compositionally biased region" description="Basic and acidic residues" evidence="15">
    <location>
        <begin position="584"/>
        <end position="599"/>
    </location>
</feature>
<sequence>MVFVTPESFLTPEPEVIVEYDYEALHEDELTIRVGDIIKHVKRLEEEGWMEGDLNGKTGMFPDNFVKEIKKETESKDDVQPIRRERGNVASLVQRMSTYGFPAGAFQPHSNNKSFKRRSKKRQCRVVFEYLPQNEDELELKVGDVVDINEEVEEGWWSGTMNGKSGLFPSNFVKEIEVSDDGEQNDVLDDSETNSKELPGAGPTTPTSPLLSPGVGNGAIAQPKKVRGVGFGDIFKEGSVKLKARLSSSESEERKLEKPLPSLPSAPKTNQLNMTDLIKLEGESKPKVNEYCKALFVYEATNEDELSLKEGEIIQILSKDTGEPGWWRGEVNGREGVFPDNFVTVVLDSEKDVAAPKASFRSPPKSEIDDKPKKPTLPAKSPAPKPEVPSADRKPPPAKPEEKGDKPIPDQKPVKPAAPLVPPKKPIPPPGKGSILLRIGSTAPKRPDKPHLPLPVAKPNGEVPSIRPKTEFEPAIIRPKESSIRPKSTPGGDSTDGDIDLMSFNDIASTSEKLYHPTTNRPKMPGRRLPTQFASSPNKDVHIEKALKVEEEEQVKPKLLEFKKPSFQTPPTQSTSKPIAVHIPAHDLKPKAEGEAGSKSEIEELRAQINQILHDVELLKTEQKKEITDLRNDLNEEKEKRIVLQPSFQTPPTQSTSKPIAVHIPAHDLKPKAEGEAGSKSEIEELRAQINQILHDVELLKTEQNYLYMNMELTDNGTSSHNNYIPHYLLKDDPFASRLSRGADVAAAVYVIIIGILSVVGNGYVIVMSWKRKTKLKPPELMTVNLAVFDLGISAIIVFSYAQIIKKVKASAQEVAHFDTRNQNSHALEMKLTKVAMLICAGFLIAWIPYAVVSVWSAFGQPDSVPIPVSVVPTLLAKSAAMYNPVIYQVIDCKSACAKTSCFRAMKKRRMYESRYCIFLIPFFFLN</sequence>
<reference evidence="19 20" key="1">
    <citation type="submission" date="2019-01" db="EMBL/GenBank/DDBJ databases">
        <title>Draft Genome and Complete Hox-Cluster Characterization of the Sterlet Sturgeon (Acipenser ruthenus).</title>
        <authorList>
            <person name="Wei Q."/>
        </authorList>
    </citation>
    <scope>NUCLEOTIDE SEQUENCE [LARGE SCALE GENOMIC DNA]</scope>
    <source>
        <strain evidence="19">WHYD16114868_AA</strain>
        <tissue evidence="19">Blood</tissue>
    </source>
</reference>
<protein>
    <recommendedName>
        <fullName evidence="12">Osteoclast-stimulating factor 1</fullName>
    </recommendedName>
</protein>
<dbReference type="InterPro" id="IPR001452">
    <property type="entry name" value="SH3_domain"/>
</dbReference>
<dbReference type="CDD" id="cd12053">
    <property type="entry name" value="SH3_CD2AP_1"/>
    <property type="match status" value="1"/>
</dbReference>
<dbReference type="GO" id="GO:0016020">
    <property type="term" value="C:membrane"/>
    <property type="evidence" value="ECO:0007669"/>
    <property type="project" value="UniProtKB-SubCell"/>
</dbReference>
<dbReference type="GO" id="GO:0004930">
    <property type="term" value="F:G protein-coupled receptor activity"/>
    <property type="evidence" value="ECO:0007669"/>
    <property type="project" value="InterPro"/>
</dbReference>
<keyword evidence="20" id="KW-1185">Reference proteome</keyword>
<keyword evidence="2 13" id="KW-0728">SH3 domain</keyword>
<feature type="compositionally biased region" description="Basic and acidic residues" evidence="15">
    <location>
        <begin position="390"/>
        <end position="413"/>
    </location>
</feature>
<evidence type="ECO:0000256" key="6">
    <source>
        <dbReference type="ARBA" id="ARBA00022925"/>
    </source>
</evidence>
<comment type="function">
    <text evidence="11">Induces bone resorption, acting probably through a signaling cascade which results in the secretion of factor(s) enhancing osteoclast formation and activity.</text>
</comment>
<dbReference type="PROSITE" id="PS50002">
    <property type="entry name" value="SH3"/>
    <property type="match status" value="3"/>
</dbReference>
<evidence type="ECO:0000256" key="7">
    <source>
        <dbReference type="ARBA" id="ARBA00022989"/>
    </source>
</evidence>
<dbReference type="CDD" id="cd12056">
    <property type="entry name" value="SH3_CD2AP_3"/>
    <property type="match status" value="1"/>
</dbReference>
<dbReference type="Gene3D" id="2.30.30.40">
    <property type="entry name" value="SH3 Domains"/>
    <property type="match status" value="3"/>
</dbReference>
<keyword evidence="10 16" id="KW-0472">Membrane</keyword>
<evidence type="ECO:0000256" key="16">
    <source>
        <dbReference type="SAM" id="Phobius"/>
    </source>
</evidence>
<evidence type="ECO:0000256" key="8">
    <source>
        <dbReference type="ARBA" id="ARBA00022991"/>
    </source>
</evidence>
<proteinExistence type="predicted"/>
<dbReference type="PANTHER" id="PTHR14167">
    <property type="entry name" value="SH3 DOMAIN-CONTAINING"/>
    <property type="match status" value="1"/>
</dbReference>
<feature type="compositionally biased region" description="Basic and acidic residues" evidence="15">
    <location>
        <begin position="468"/>
        <end position="484"/>
    </location>
</feature>
<keyword evidence="4" id="KW-0716">Sensory transduction</keyword>
<accession>A0A444UPA6</accession>